<dbReference type="KEGG" id="vg:26640095"/>
<accession>A0A0K0KVS7</accession>
<dbReference type="OrthoDB" id="22699at10239"/>
<reference evidence="2" key="1">
    <citation type="submission" date="2014-08" db="EMBL/GenBank/DDBJ databases">
        <authorList>
            <person name="Edwards T."/>
        </authorList>
    </citation>
    <scope>NUCLEOTIDE SEQUENCE [LARGE SCALE GENOMIC DNA]</scope>
</reference>
<evidence type="ECO:0000313" key="2">
    <source>
        <dbReference type="Proteomes" id="UP000207741"/>
    </source>
</evidence>
<evidence type="ECO:0000313" key="1">
    <source>
        <dbReference type="EMBL" id="AIR93590.1"/>
    </source>
</evidence>
<name>A0A0K0KVS7_9CAUD</name>
<dbReference type="GeneID" id="26640095"/>
<protein>
    <submittedName>
        <fullName evidence="1">Uncharacterized protein</fullName>
    </submittedName>
</protein>
<sequence>MILLDEKYSSYLDGSKQMLVDGKKEKVIGYGYSCNGSDIVGYYVTTESYKIHYNLQEEFQRLEMIKEMEIIH</sequence>
<dbReference type="RefSeq" id="YP_009213551.1">
    <property type="nucleotide sequence ID" value="NC_028955.1"/>
</dbReference>
<proteinExistence type="predicted"/>
<organism evidence="1 2">
    <name type="scientific">Prochlorococcus phage P-TIM68</name>
    <dbReference type="NCBI Taxonomy" id="1542477"/>
    <lineage>
        <taxon>Viruses</taxon>
        <taxon>Duplodnaviria</taxon>
        <taxon>Heunggongvirae</taxon>
        <taxon>Uroviricota</taxon>
        <taxon>Caudoviricetes</taxon>
        <taxon>Pantevenvirales</taxon>
        <taxon>Kyanoviridae</taxon>
        <taxon>Haifavirus</taxon>
        <taxon>Haifavirus tim68</taxon>
    </lineage>
</organism>
<dbReference type="Proteomes" id="UP000207741">
    <property type="component" value="Segment"/>
</dbReference>
<dbReference type="EMBL" id="KM359505">
    <property type="protein sequence ID" value="AIR93590.1"/>
    <property type="molecule type" value="Genomic_DNA"/>
</dbReference>
<keyword evidence="2" id="KW-1185">Reference proteome</keyword>